<organism evidence="1 2">
    <name type="scientific">Amborella trichopoda</name>
    <dbReference type="NCBI Taxonomy" id="13333"/>
    <lineage>
        <taxon>Eukaryota</taxon>
        <taxon>Viridiplantae</taxon>
        <taxon>Streptophyta</taxon>
        <taxon>Embryophyta</taxon>
        <taxon>Tracheophyta</taxon>
        <taxon>Spermatophyta</taxon>
        <taxon>Magnoliopsida</taxon>
        <taxon>Amborellales</taxon>
        <taxon>Amborellaceae</taxon>
        <taxon>Amborella</taxon>
    </lineage>
</organism>
<dbReference type="HOGENOM" id="CLU_2402632_0_0_1"/>
<proteinExistence type="predicted"/>
<dbReference type="Proteomes" id="UP000017836">
    <property type="component" value="Unassembled WGS sequence"/>
</dbReference>
<dbReference type="Gramene" id="ERM98757">
    <property type="protein sequence ID" value="ERM98757"/>
    <property type="gene ID" value="AMTR_s00082p00133380"/>
</dbReference>
<accession>W1NSK5</accession>
<dbReference type="EMBL" id="KI395277">
    <property type="protein sequence ID" value="ERM98757.1"/>
    <property type="molecule type" value="Genomic_DNA"/>
</dbReference>
<keyword evidence="2" id="KW-1185">Reference proteome</keyword>
<evidence type="ECO:0000313" key="1">
    <source>
        <dbReference type="EMBL" id="ERM98757.1"/>
    </source>
</evidence>
<gene>
    <name evidence="1" type="ORF">AMTR_s00082p00133380</name>
</gene>
<protein>
    <submittedName>
        <fullName evidence="1">Uncharacterized protein</fullName>
    </submittedName>
</protein>
<reference evidence="2" key="1">
    <citation type="journal article" date="2013" name="Science">
        <title>The Amborella genome and the evolution of flowering plants.</title>
        <authorList>
            <consortium name="Amborella Genome Project"/>
        </authorList>
    </citation>
    <scope>NUCLEOTIDE SEQUENCE [LARGE SCALE GENOMIC DNA]</scope>
</reference>
<sequence>MSSGSFLRILLAYELNRNLATATCLHVLKIAGMKAIVREPDVVRELLTDASFFACERPFPIEHPSDNSFIDSFGLALNKAATETKEAMYLVSI</sequence>
<dbReference type="AlphaFoldDB" id="W1NSK5"/>
<evidence type="ECO:0000313" key="2">
    <source>
        <dbReference type="Proteomes" id="UP000017836"/>
    </source>
</evidence>
<name>W1NSK5_AMBTC</name>